<gene>
    <name evidence="1" type="ORF">BDN72DRAFT_149256</name>
</gene>
<dbReference type="Proteomes" id="UP000308600">
    <property type="component" value="Unassembled WGS sequence"/>
</dbReference>
<name>A0ACD3ALF1_9AGAR</name>
<reference evidence="1 2" key="1">
    <citation type="journal article" date="2019" name="Nat. Ecol. Evol.">
        <title>Megaphylogeny resolves global patterns of mushroom evolution.</title>
        <authorList>
            <person name="Varga T."/>
            <person name="Krizsan K."/>
            <person name="Foldi C."/>
            <person name="Dima B."/>
            <person name="Sanchez-Garcia M."/>
            <person name="Sanchez-Ramirez S."/>
            <person name="Szollosi G.J."/>
            <person name="Szarkandi J.G."/>
            <person name="Papp V."/>
            <person name="Albert L."/>
            <person name="Andreopoulos W."/>
            <person name="Angelini C."/>
            <person name="Antonin V."/>
            <person name="Barry K.W."/>
            <person name="Bougher N.L."/>
            <person name="Buchanan P."/>
            <person name="Buyck B."/>
            <person name="Bense V."/>
            <person name="Catcheside P."/>
            <person name="Chovatia M."/>
            <person name="Cooper J."/>
            <person name="Damon W."/>
            <person name="Desjardin D."/>
            <person name="Finy P."/>
            <person name="Geml J."/>
            <person name="Haridas S."/>
            <person name="Hughes K."/>
            <person name="Justo A."/>
            <person name="Karasinski D."/>
            <person name="Kautmanova I."/>
            <person name="Kiss B."/>
            <person name="Kocsube S."/>
            <person name="Kotiranta H."/>
            <person name="LaButti K.M."/>
            <person name="Lechner B.E."/>
            <person name="Liimatainen K."/>
            <person name="Lipzen A."/>
            <person name="Lukacs Z."/>
            <person name="Mihaltcheva S."/>
            <person name="Morgado L.N."/>
            <person name="Niskanen T."/>
            <person name="Noordeloos M.E."/>
            <person name="Ohm R.A."/>
            <person name="Ortiz-Santana B."/>
            <person name="Ovrebo C."/>
            <person name="Racz N."/>
            <person name="Riley R."/>
            <person name="Savchenko A."/>
            <person name="Shiryaev A."/>
            <person name="Soop K."/>
            <person name="Spirin V."/>
            <person name="Szebenyi C."/>
            <person name="Tomsovsky M."/>
            <person name="Tulloss R.E."/>
            <person name="Uehling J."/>
            <person name="Grigoriev I.V."/>
            <person name="Vagvolgyi C."/>
            <person name="Papp T."/>
            <person name="Martin F.M."/>
            <person name="Miettinen O."/>
            <person name="Hibbett D.S."/>
            <person name="Nagy L.G."/>
        </authorList>
    </citation>
    <scope>NUCLEOTIDE SEQUENCE [LARGE SCALE GENOMIC DNA]</scope>
    <source>
        <strain evidence="1 2">NL-1719</strain>
    </source>
</reference>
<organism evidence="1 2">
    <name type="scientific">Pluteus cervinus</name>
    <dbReference type="NCBI Taxonomy" id="181527"/>
    <lineage>
        <taxon>Eukaryota</taxon>
        <taxon>Fungi</taxon>
        <taxon>Dikarya</taxon>
        <taxon>Basidiomycota</taxon>
        <taxon>Agaricomycotina</taxon>
        <taxon>Agaricomycetes</taxon>
        <taxon>Agaricomycetidae</taxon>
        <taxon>Agaricales</taxon>
        <taxon>Pluteineae</taxon>
        <taxon>Pluteaceae</taxon>
        <taxon>Pluteus</taxon>
    </lineage>
</organism>
<accession>A0ACD3ALF1</accession>
<protein>
    <submittedName>
        <fullName evidence="1">Phosphatases II</fullName>
    </submittedName>
</protein>
<dbReference type="EMBL" id="ML208407">
    <property type="protein sequence ID" value="TFK66376.1"/>
    <property type="molecule type" value="Genomic_DNA"/>
</dbReference>
<evidence type="ECO:0000313" key="2">
    <source>
        <dbReference type="Proteomes" id="UP000308600"/>
    </source>
</evidence>
<sequence>MARKPKPNSQKAPPASKPASSSSEPAAVLIFSGPPTPIYLGPRSAASNSTFLKTHNITHVLSIGSSAHRAVQGVTYTRLMLNDSIESSIGKVCDDACAVIDSINGKSNSNASQIQPEGEQSTDSDTKQKRLNQQSTPKPILVHCSAGVSRSPTIIAAYLIKRQGLTLKQALGLMIRARPIVCPNSGFLEQLKEMEIEARGECSMQDVDELPKKKEDRLKLVADE</sequence>
<proteinExistence type="predicted"/>
<evidence type="ECO:0000313" key="1">
    <source>
        <dbReference type="EMBL" id="TFK66376.1"/>
    </source>
</evidence>
<keyword evidence="2" id="KW-1185">Reference proteome</keyword>